<name>A0AA36NMS7_9DINO</name>
<dbReference type="Proteomes" id="UP001178507">
    <property type="component" value="Unassembled WGS sequence"/>
</dbReference>
<evidence type="ECO:0000313" key="5">
    <source>
        <dbReference type="EMBL" id="CAJ1410063.1"/>
    </source>
</evidence>
<dbReference type="InterPro" id="IPR036397">
    <property type="entry name" value="RNaseH_sf"/>
</dbReference>
<evidence type="ECO:0000256" key="1">
    <source>
        <dbReference type="PROSITE-ProRule" id="PRU00723"/>
    </source>
</evidence>
<feature type="domain" description="C3H1-type" evidence="4">
    <location>
        <begin position="198"/>
        <end position="226"/>
    </location>
</feature>
<feature type="compositionally biased region" description="Polar residues" evidence="3">
    <location>
        <begin position="276"/>
        <end position="286"/>
    </location>
</feature>
<feature type="compositionally biased region" description="Low complexity" evidence="3">
    <location>
        <begin position="287"/>
        <end position="298"/>
    </location>
</feature>
<dbReference type="CDD" id="cd09272">
    <property type="entry name" value="RNase_HI_RT_Ty1"/>
    <property type="match status" value="1"/>
</dbReference>
<feature type="non-terminal residue" evidence="5">
    <location>
        <position position="1"/>
    </location>
</feature>
<keyword evidence="6" id="KW-1185">Reference proteome</keyword>
<feature type="region of interest" description="Disordered" evidence="3">
    <location>
        <begin position="1162"/>
        <end position="1181"/>
    </location>
</feature>
<feature type="domain" description="C3H1-type" evidence="4">
    <location>
        <begin position="228"/>
        <end position="255"/>
    </location>
</feature>
<keyword evidence="1" id="KW-0863">Zinc-finger</keyword>
<dbReference type="SMART" id="SM00356">
    <property type="entry name" value="ZnF_C3H1"/>
    <property type="match status" value="2"/>
</dbReference>
<keyword evidence="2" id="KW-0175">Coiled coil</keyword>
<evidence type="ECO:0000259" key="4">
    <source>
        <dbReference type="PROSITE" id="PS50103"/>
    </source>
</evidence>
<organism evidence="5 6">
    <name type="scientific">Effrenium voratum</name>
    <dbReference type="NCBI Taxonomy" id="2562239"/>
    <lineage>
        <taxon>Eukaryota</taxon>
        <taxon>Sar</taxon>
        <taxon>Alveolata</taxon>
        <taxon>Dinophyceae</taxon>
        <taxon>Suessiales</taxon>
        <taxon>Symbiodiniaceae</taxon>
        <taxon>Effrenium</taxon>
    </lineage>
</organism>
<dbReference type="InterPro" id="IPR000571">
    <property type="entry name" value="Znf_CCCH"/>
</dbReference>
<feature type="compositionally biased region" description="Low complexity" evidence="3">
    <location>
        <begin position="1169"/>
        <end position="1181"/>
    </location>
</feature>
<proteinExistence type="predicted"/>
<dbReference type="EMBL" id="CAUJNA010003805">
    <property type="protein sequence ID" value="CAJ1410063.1"/>
    <property type="molecule type" value="Genomic_DNA"/>
</dbReference>
<feature type="zinc finger region" description="C3H1-type" evidence="1">
    <location>
        <begin position="198"/>
        <end position="226"/>
    </location>
</feature>
<feature type="compositionally biased region" description="Low complexity" evidence="3">
    <location>
        <begin position="918"/>
        <end position="932"/>
    </location>
</feature>
<protein>
    <recommendedName>
        <fullName evidence="4">C3H1-type domain-containing protein</fullName>
    </recommendedName>
</protein>
<feature type="coiled-coil region" evidence="2">
    <location>
        <begin position="3"/>
        <end position="60"/>
    </location>
</feature>
<feature type="region of interest" description="Disordered" evidence="3">
    <location>
        <begin position="911"/>
        <end position="932"/>
    </location>
</feature>
<keyword evidence="1" id="KW-0479">Metal-binding</keyword>
<dbReference type="GO" id="GO:0008270">
    <property type="term" value="F:zinc ion binding"/>
    <property type="evidence" value="ECO:0007669"/>
    <property type="project" value="UniProtKB-KW"/>
</dbReference>
<evidence type="ECO:0000256" key="3">
    <source>
        <dbReference type="SAM" id="MobiDB-lite"/>
    </source>
</evidence>
<gene>
    <name evidence="5" type="ORF">EVOR1521_LOCUS31005</name>
</gene>
<feature type="zinc finger region" description="C3H1-type" evidence="1">
    <location>
        <begin position="228"/>
        <end position="255"/>
    </location>
</feature>
<dbReference type="Gene3D" id="4.10.1000.10">
    <property type="entry name" value="Zinc finger, CCCH-type"/>
    <property type="match status" value="1"/>
</dbReference>
<dbReference type="PROSITE" id="PS50103">
    <property type="entry name" value="ZF_C3H1"/>
    <property type="match status" value="2"/>
</dbReference>
<evidence type="ECO:0000313" key="6">
    <source>
        <dbReference type="Proteomes" id="UP001178507"/>
    </source>
</evidence>
<dbReference type="GO" id="GO:0003676">
    <property type="term" value="F:nucleic acid binding"/>
    <property type="evidence" value="ECO:0007669"/>
    <property type="project" value="InterPro"/>
</dbReference>
<evidence type="ECO:0000256" key="2">
    <source>
        <dbReference type="SAM" id="Coils"/>
    </source>
</evidence>
<accession>A0AA36NMS7</accession>
<reference evidence="5" key="1">
    <citation type="submission" date="2023-08" db="EMBL/GenBank/DDBJ databases">
        <authorList>
            <person name="Chen Y."/>
            <person name="Shah S."/>
            <person name="Dougan E. K."/>
            <person name="Thang M."/>
            <person name="Chan C."/>
        </authorList>
    </citation>
    <scope>NUCLEOTIDE SEQUENCE</scope>
</reference>
<feature type="region of interest" description="Disordered" evidence="3">
    <location>
        <begin position="270"/>
        <end position="307"/>
    </location>
</feature>
<dbReference type="Gene3D" id="3.30.420.10">
    <property type="entry name" value="Ribonuclease H-like superfamily/Ribonuclease H"/>
    <property type="match status" value="1"/>
</dbReference>
<comment type="caution">
    <text evidence="5">The sequence shown here is derived from an EMBL/GenBank/DDBJ whole genome shotgun (WGS) entry which is preliminary data.</text>
</comment>
<sequence>MEIANLDVEIRDKTAEIEDAEDEETVARLTAEIEQLKDRKQKLKERAREEDRKAKAIKQAGQFKLTSENVLSQEWHDSRYYGARKAGVKDEEYQNDILEGVETEGVEDIGGGKVRVLTGDARVAKKSQLRQADQTKFVQAARRYRSLTQAEVSRFKVETKEDEAKVMEKKRVNLFAKRLRHMTPQKKLERKQRVAAAKKRRTVCRSMVWHGKCKDGDKCKFDHDVAKYEKANLCPQFIHGHCRQLTKCKMNHDAVEREICRILKRQKKVKRKKSEAQTGQKGASRTSGPADSDSGGSAMEQEDAKSTVRLIEAKDVKSTVRLVEAKDVKDPSSFEAPYAEQGEWISMNFDTGAAVTAIPKKLSDYLELKGDPNSSSYKTASGELLPDEGGAVMRGYTNDCCGRSIEGRLVDVHRLLVSGSAVSKKNVVILDGNEGWIIPRDSKIGKGVRATRDDLINQNYKEAKMITKMYERKGIFLFDLWMDKHTKMNGVDAKELGAVQGEESAEGEGGRKPKLLRSPVTMTVDEIEEHETQATIHRTWCGHCMRARGLHERHASEAQKGKDERGLPIISMDYFWMGKDSKNRDVPDPEGELPSLQIKDEHTGFVWASVVPAKGADLYAVNFAIQSVEESGYRRIVLKSDNESSIKALKSAIKEGIKSVEIVMEEGKTGDSQSNGSCEVAVRETKRQVRAMKSALEEKMGLKIHSRWKRPSVTFGRVWFKPRSYVRLAYDTMREGLFLGAHGRNGDALTEGVKGGSVKRVPDETKFDQMCGTPWKMRPKRPEDLVAPAVALPAVPEGVRLMPEPSDKGSGQVRNLYVKKADVEGNFTPGCDGCNAIVGLPARSHSVECRTLVEQRLMETEEGRDCVMRARKRKADAAGKEDKSGDRWKILRKAFTELSPRTEGDVALESAMQEREAGASSSGSAGAQPSGADPAISFLEKVCSEVLLGLDKTFVPETIHEMNQLYQSLGMSGADVAEIYNPKRFTSNSNAFGLQPGFAIDLTLQKDDEGEARVLDRVTTLWAFQPTAESEQSQAYLEQHRNGRYFLHEHAKPSRSWKEPCIEKLQAMDGVYTVQAPMCKWHMKAEDGQGVGFVRKETCYVTNSAEMANYKALEGRCEGSHRHVHLINGRAREAQVYPPKLVNAILRGIKKELMNAGEISELSSITAGPSPDETSSEPTESFFDPDVQTEGVFFESVTGTPLKTEKVWEARREEMTWVKKQDLYEVVDEQVSKSGQPLKLRLIDISRAHFGQARRRVFCNLGEEIPGKCALLKRSMYGTLDAASIWQHTYADVLKNNIKQCNAWPALFYQEDSDLRFMVHGDDFISLGDDFAQNFLEKVLSEKFEYRVDGQIGPEAADGTAMCVLNRVLEFNKDTGILTYADPRNAEDIIRALNLEESKSVSTPAEKQKLTDVLAEASVSLRLRHRTGGQVLGQTHDVANFVLLGATQAARALPCGSSVYCDSDHAGDLKSRESTTGLICMLGTHCVKHSSNLQSTVSLSSGESEFYALVKAGAMGLGLQAMLDEWQIPTRIVLLSDSSAAVGTDRNLADLCTKPVPADV</sequence>
<keyword evidence="1" id="KW-0862">Zinc</keyword>